<comment type="caution">
    <text evidence="9">The sequence shown here is derived from an EMBL/GenBank/DDBJ whole genome shotgun (WGS) entry which is preliminary data.</text>
</comment>
<evidence type="ECO:0000313" key="12">
    <source>
        <dbReference type="Proteomes" id="UP000320475"/>
    </source>
</evidence>
<name>A0A507CAI5_9FUNG</name>
<dbReference type="Proteomes" id="UP000317494">
    <property type="component" value="Unassembled WGS sequence"/>
</dbReference>
<evidence type="ECO:0000256" key="2">
    <source>
        <dbReference type="ARBA" id="ARBA00009814"/>
    </source>
</evidence>
<protein>
    <recommendedName>
        <fullName evidence="3 8">Mediator of RNA polymerase II transcription subunit 18</fullName>
    </recommendedName>
    <alternativeName>
        <fullName evidence="7 8">Mediator complex subunit 18</fullName>
    </alternativeName>
</protein>
<keyword evidence="6 8" id="KW-0539">Nucleus</keyword>
<dbReference type="AlphaFoldDB" id="A0A507CAI5"/>
<evidence type="ECO:0000256" key="8">
    <source>
        <dbReference type="RuleBase" id="RU364150"/>
    </source>
</evidence>
<comment type="function">
    <text evidence="8">Component of the Mediator complex, a coactivator involved in the regulated transcription of nearly all RNA polymerase II-dependent genes. Mediator functions as a bridge to convey information from gene-specific regulatory proteins to the basal RNA polymerase II transcription machinery. Mediator is recruited to promoters by direct interactions with regulatory proteins and serves as a scaffold for the assembly of a functional preinitiation complex with RNA polymerase II and the general transcription factors.</text>
</comment>
<accession>A0A507CAI5</accession>
<dbReference type="EMBL" id="QEAN01000390">
    <property type="protein sequence ID" value="TPX38580.1"/>
    <property type="molecule type" value="Genomic_DNA"/>
</dbReference>
<gene>
    <name evidence="8" type="primary">MED18</name>
    <name evidence="10" type="ORF">SeLEV6574_g01762</name>
    <name evidence="9" type="ORF">SeMB42_g06653</name>
</gene>
<evidence type="ECO:0000256" key="5">
    <source>
        <dbReference type="ARBA" id="ARBA00023163"/>
    </source>
</evidence>
<keyword evidence="8" id="KW-0010">Activator</keyword>
<comment type="similarity">
    <text evidence="2 8">Belongs to the Mediator complex subunit 18 family.</text>
</comment>
<keyword evidence="4 8" id="KW-0805">Transcription regulation</keyword>
<dbReference type="GO" id="GO:0003712">
    <property type="term" value="F:transcription coregulator activity"/>
    <property type="evidence" value="ECO:0007669"/>
    <property type="project" value="InterPro"/>
</dbReference>
<dbReference type="InterPro" id="IPR019095">
    <property type="entry name" value="Mediator_Med18"/>
</dbReference>
<dbReference type="Gene3D" id="2.40.320.10">
    <property type="entry name" value="Hypothetical Protein Pfu-838710-001"/>
    <property type="match status" value="1"/>
</dbReference>
<dbReference type="GO" id="GO:0006357">
    <property type="term" value="P:regulation of transcription by RNA polymerase II"/>
    <property type="evidence" value="ECO:0007669"/>
    <property type="project" value="InterPro"/>
</dbReference>
<evidence type="ECO:0000313" key="11">
    <source>
        <dbReference type="Proteomes" id="UP000317494"/>
    </source>
</evidence>
<evidence type="ECO:0000256" key="1">
    <source>
        <dbReference type="ARBA" id="ARBA00004123"/>
    </source>
</evidence>
<evidence type="ECO:0000313" key="10">
    <source>
        <dbReference type="EMBL" id="TPX48910.1"/>
    </source>
</evidence>
<evidence type="ECO:0000256" key="6">
    <source>
        <dbReference type="ARBA" id="ARBA00023242"/>
    </source>
</evidence>
<dbReference type="GO" id="GO:0070847">
    <property type="term" value="C:core mediator complex"/>
    <property type="evidence" value="ECO:0007669"/>
    <property type="project" value="TreeGrafter"/>
</dbReference>
<dbReference type="Pfam" id="PF09637">
    <property type="entry name" value="Med18"/>
    <property type="match status" value="1"/>
</dbReference>
<reference evidence="11 12" key="1">
    <citation type="journal article" date="2019" name="Sci. Rep.">
        <title>Comparative genomics of chytrid fungi reveal insights into the obligate biotrophic and pathogenic lifestyle of Synchytrium endobioticum.</title>
        <authorList>
            <person name="van de Vossenberg B.T.L.H."/>
            <person name="Warris S."/>
            <person name="Nguyen H.D.T."/>
            <person name="van Gent-Pelzer M.P.E."/>
            <person name="Joly D.L."/>
            <person name="van de Geest H.C."/>
            <person name="Bonants P.J.M."/>
            <person name="Smith D.S."/>
            <person name="Levesque C.A."/>
            <person name="van der Lee T.A.J."/>
        </authorList>
    </citation>
    <scope>NUCLEOTIDE SEQUENCE [LARGE SCALE GENOMIC DNA]</scope>
    <source>
        <strain evidence="10 12">LEV6574</strain>
        <strain evidence="9 11">MB42</strain>
    </source>
</reference>
<evidence type="ECO:0000256" key="7">
    <source>
        <dbReference type="ARBA" id="ARBA00032012"/>
    </source>
</evidence>
<keyword evidence="5 8" id="KW-0804">Transcription</keyword>
<evidence type="ECO:0000256" key="3">
    <source>
        <dbReference type="ARBA" id="ARBA00019612"/>
    </source>
</evidence>
<keyword evidence="11" id="KW-1185">Reference proteome</keyword>
<dbReference type="OrthoDB" id="5348092at2759"/>
<comment type="subcellular location">
    <subcellularLocation>
        <location evidence="1 8">Nucleus</location>
    </subcellularLocation>
</comment>
<proteinExistence type="inferred from homology"/>
<dbReference type="STRING" id="286115.A0A507CAI5"/>
<organism evidence="9 11">
    <name type="scientific">Synchytrium endobioticum</name>
    <dbReference type="NCBI Taxonomy" id="286115"/>
    <lineage>
        <taxon>Eukaryota</taxon>
        <taxon>Fungi</taxon>
        <taxon>Fungi incertae sedis</taxon>
        <taxon>Chytridiomycota</taxon>
        <taxon>Chytridiomycota incertae sedis</taxon>
        <taxon>Chytridiomycetes</taxon>
        <taxon>Synchytriales</taxon>
        <taxon>Synchytriaceae</taxon>
        <taxon>Synchytrium</taxon>
    </lineage>
</organism>
<dbReference type="PANTHER" id="PTHR13321">
    <property type="entry name" value="MEDIATOR OF RNA POLYMERASE II TRANSCRIPTION, SUBUNIT 18"/>
    <property type="match status" value="1"/>
</dbReference>
<dbReference type="GO" id="GO:0006369">
    <property type="term" value="P:termination of RNA polymerase II transcription"/>
    <property type="evidence" value="ECO:0007669"/>
    <property type="project" value="TreeGrafter"/>
</dbReference>
<comment type="subunit">
    <text evidence="8">Component of the Mediator complex.</text>
</comment>
<evidence type="ECO:0000256" key="4">
    <source>
        <dbReference type="ARBA" id="ARBA00023015"/>
    </source>
</evidence>
<dbReference type="VEuPathDB" id="FungiDB:SeMB42_g06653"/>
<sequence>MTTSNNATQFQCFVHGLLPDKSLQHVLQRLQILAGNFDFDGDCNLYEHEIVWHPKVLSLTENRKRSDDTVLRIRASSYHGQNFIKEDRREWKLFTQSRPEPPVLNTDRVRTWNQRAVMESNVEGDIFAYLDMLGYQPAFEYVRRGYQLPIDALRVCIYRLYKLTLPRKASSAVPLDDSLEPPWVVEVTSPLTNAMGTTNMGIMIDRLSGFIRGLVDLIAVDHVAFDNKIKYS</sequence>
<dbReference type="EMBL" id="QEAM01000043">
    <property type="protein sequence ID" value="TPX48910.1"/>
    <property type="molecule type" value="Genomic_DNA"/>
</dbReference>
<dbReference type="Proteomes" id="UP000320475">
    <property type="component" value="Unassembled WGS sequence"/>
</dbReference>
<dbReference type="PANTHER" id="PTHR13321:SF2">
    <property type="entry name" value="MEDIATOR OF RNA POLYMERASE II TRANSCRIPTION SUBUNIT 18"/>
    <property type="match status" value="1"/>
</dbReference>
<dbReference type="GO" id="GO:0016592">
    <property type="term" value="C:mediator complex"/>
    <property type="evidence" value="ECO:0007669"/>
    <property type="project" value="InterPro"/>
</dbReference>
<evidence type="ECO:0000313" key="9">
    <source>
        <dbReference type="EMBL" id="TPX38580.1"/>
    </source>
</evidence>